<comment type="similarity">
    <text evidence="11">In the N-terminal section; belongs to the FAD-binding oxidoreductase/transferase type 4 family.</text>
</comment>
<dbReference type="Proteomes" id="UP000307702">
    <property type="component" value="Unassembled WGS sequence"/>
</dbReference>
<evidence type="ECO:0000256" key="12">
    <source>
        <dbReference type="ARBA" id="ARBA00067680"/>
    </source>
</evidence>
<feature type="domain" description="4Fe-4S ferredoxin-type" evidence="13">
    <location>
        <begin position="697"/>
        <end position="729"/>
    </location>
</feature>
<evidence type="ECO:0000259" key="14">
    <source>
        <dbReference type="PROSITE" id="PS51387"/>
    </source>
</evidence>
<dbReference type="SUPFAM" id="SSF56176">
    <property type="entry name" value="FAD-binding/transporter-associated domain-like"/>
    <property type="match status" value="1"/>
</dbReference>
<dbReference type="FunFam" id="3.30.70.2740:FF:000003">
    <property type="entry name" value="Oxidoreductase, FAD-binding, putative"/>
    <property type="match status" value="1"/>
</dbReference>
<dbReference type="RefSeq" id="WP_138623394.1">
    <property type="nucleotide sequence ID" value="NZ_SZVP01000010.1"/>
</dbReference>
<dbReference type="PROSITE" id="PS00198">
    <property type="entry name" value="4FE4S_FER_1"/>
    <property type="match status" value="1"/>
</dbReference>
<sequence length="1073" mass="118496">MLPKITHQAHLPALYLDFVNTLTKGQGFTGDIDTSYGGRLSVATDNSIYQQLPQLVIQPRTKYDVVLVAKIANDAKYCKIKFSARGGGTGTNGQSLTPGVVVDLSKYMNNVLEINIEEKWVRVEAGVVKDQLNDYLRPHGFFFAPDLSTSNRATIGGMINTDASGQGSLVYGKTSNHVLALESVLANGDVIYTEPMTLAQAQHLAQQSTMNSHDDAQVYSPSHAAIMAQVLTSCIDNRALVLKTFPRLNRFLTGYDLENALTANESGEITGVDLSRLITGSEGSLAFVCEAKLNINPIRVAKTLINIKYDSFDSALRHSPALVAAKATSVETIDSRVLNLAKQDIVWHSVSDLITDVPGKVMDGINIVEYNGDSIADLAIQVSELTAKLDDLIGSNDGEKLTNSCGVIGYQVTSDLASINKIYAMRKKAVGLLGKTEGSQKPLAFAEDTAVPPENLADFIGEFRALLDSHQLNYGMFGHVDAGVLHVRPALDMCDPEQEKLLRTISDEVVKLTAKYGGLMWGEHGKGYRSEYSPAFFGEQLFTELRKIKTVFDPLNKMNPGKICTPIDSNEQLVSVDDAKRGSFDRQIPITVKESFTAVMECNGNGLCFNYDADSPMCPSSKVTRDRRHSPKGRAGLMREWLRLLEKQGVDILQLEQSINKSKNIWSVKEILSNTAAKFRINFIEKSRKNSPNDDFSHEVMDAMQGCLACKACASQCPVKVDVPDFRARFLNIYYSRYTRPLKDHLVANVEILAPLMAKVPRVVNALLKTSRYERFSAKTIGYVNTPLLSVPTLQKQVKESGFSGFDLTKLQSLTAAQRKDYVLIVQDPFTSFYDASTVESMMHLIKKLGLEPILLPFKPNGKAQHVKGFLARFAKTAQSSSDFLNQLAALDIPMLGMDASMVLCYRDEYAKTLQQKRGDFSVLLAHEWLLNFINDNDTNKTNTVKASLTPTEPEHEQTTAPLKNTIFKLFSHCTEKTALVNSENEWQTIFEHFGLTLEKVSVGCCGMAGTYGHEKANIDNSKELFELSWQPKVTALASEQILVTGFSCRSQVKRFSDLKARHPVAAILDSLS</sequence>
<dbReference type="OrthoDB" id="9811557at2"/>
<keyword evidence="16" id="KW-1185">Reference proteome</keyword>
<dbReference type="Gene3D" id="3.30.465.10">
    <property type="match status" value="1"/>
</dbReference>
<evidence type="ECO:0000313" key="15">
    <source>
        <dbReference type="EMBL" id="TMM44825.1"/>
    </source>
</evidence>
<comment type="caution">
    <text evidence="15">The sequence shown here is derived from an EMBL/GenBank/DDBJ whole genome shotgun (WGS) entry which is preliminary data.</text>
</comment>
<evidence type="ECO:0000256" key="2">
    <source>
        <dbReference type="ARBA" id="ARBA00022485"/>
    </source>
</evidence>
<dbReference type="AlphaFoldDB" id="A0A8H2JNQ1"/>
<dbReference type="EMBL" id="SZVP01000010">
    <property type="protein sequence ID" value="TMM44825.1"/>
    <property type="molecule type" value="Genomic_DNA"/>
</dbReference>
<dbReference type="InterPro" id="IPR036318">
    <property type="entry name" value="FAD-bd_PCMH-like_sf"/>
</dbReference>
<evidence type="ECO:0000256" key="1">
    <source>
        <dbReference type="ARBA" id="ARBA00001974"/>
    </source>
</evidence>
<dbReference type="GO" id="GO:0071949">
    <property type="term" value="F:FAD binding"/>
    <property type="evidence" value="ECO:0007669"/>
    <property type="project" value="InterPro"/>
</dbReference>
<keyword evidence="5" id="KW-0274">FAD</keyword>
<evidence type="ECO:0000313" key="16">
    <source>
        <dbReference type="Proteomes" id="UP000307702"/>
    </source>
</evidence>
<evidence type="ECO:0000256" key="8">
    <source>
        <dbReference type="ARBA" id="ARBA00023014"/>
    </source>
</evidence>
<keyword evidence="8" id="KW-0411">Iron-sulfur</keyword>
<feature type="domain" description="FAD-binding PCMH-type" evidence="14">
    <location>
        <begin position="49"/>
        <end position="298"/>
    </location>
</feature>
<dbReference type="GO" id="GO:0004458">
    <property type="term" value="F:D-lactate dehydrogenase (cytochrome) activity"/>
    <property type="evidence" value="ECO:0007669"/>
    <property type="project" value="TreeGrafter"/>
</dbReference>
<dbReference type="InterPro" id="IPR016164">
    <property type="entry name" value="FAD-linked_Oxase-like_C"/>
</dbReference>
<dbReference type="Pfam" id="PF02913">
    <property type="entry name" value="FAD-oxidase_C"/>
    <property type="match status" value="1"/>
</dbReference>
<dbReference type="PROSITE" id="PS51379">
    <property type="entry name" value="4FE4S_FER_2"/>
    <property type="match status" value="1"/>
</dbReference>
<keyword evidence="2" id="KW-0004">4Fe-4S</keyword>
<dbReference type="SUPFAM" id="SSF46548">
    <property type="entry name" value="alpha-helical ferredoxin"/>
    <property type="match status" value="1"/>
</dbReference>
<organism evidence="15 16">
    <name type="scientific">Colwellia ponticola</name>
    <dbReference type="NCBI Taxonomy" id="2304625"/>
    <lineage>
        <taxon>Bacteria</taxon>
        <taxon>Pseudomonadati</taxon>
        <taxon>Pseudomonadota</taxon>
        <taxon>Gammaproteobacteria</taxon>
        <taxon>Alteromonadales</taxon>
        <taxon>Colwelliaceae</taxon>
        <taxon>Colwellia</taxon>
    </lineage>
</organism>
<keyword evidence="7" id="KW-0408">Iron</keyword>
<dbReference type="Pfam" id="PF01565">
    <property type="entry name" value="FAD_binding_4"/>
    <property type="match status" value="1"/>
</dbReference>
<dbReference type="SUPFAM" id="SSF55103">
    <property type="entry name" value="FAD-linked oxidases, C-terminal domain"/>
    <property type="match status" value="1"/>
</dbReference>
<evidence type="ECO:0000256" key="6">
    <source>
        <dbReference type="ARBA" id="ARBA00023002"/>
    </source>
</evidence>
<dbReference type="InterPro" id="IPR016169">
    <property type="entry name" value="FAD-bd_PCMH_sub2"/>
</dbReference>
<evidence type="ECO:0000256" key="7">
    <source>
        <dbReference type="ARBA" id="ARBA00023004"/>
    </source>
</evidence>
<dbReference type="Gene3D" id="3.30.70.2740">
    <property type="match status" value="1"/>
</dbReference>
<comment type="catalytic activity">
    <reaction evidence="10">
        <text>(R)-2-hydroxyglutarate + A = 2-oxoglutarate + AH2</text>
        <dbReference type="Rhea" id="RHEA:38295"/>
        <dbReference type="ChEBI" id="CHEBI:13193"/>
        <dbReference type="ChEBI" id="CHEBI:15801"/>
        <dbReference type="ChEBI" id="CHEBI:16810"/>
        <dbReference type="ChEBI" id="CHEBI:17499"/>
        <dbReference type="EC" id="1.1.99.39"/>
    </reaction>
    <physiologicalReaction direction="left-to-right" evidence="10">
        <dbReference type="Rhea" id="RHEA:38296"/>
    </physiologicalReaction>
</comment>
<evidence type="ECO:0000256" key="10">
    <source>
        <dbReference type="ARBA" id="ARBA00051291"/>
    </source>
</evidence>
<protein>
    <recommendedName>
        <fullName evidence="12">D-2-hydroxyglutarate dehydrogenase</fullName>
        <ecNumber evidence="9">1.1.99.39</ecNumber>
    </recommendedName>
</protein>
<evidence type="ECO:0000256" key="5">
    <source>
        <dbReference type="ARBA" id="ARBA00022827"/>
    </source>
</evidence>
<dbReference type="GO" id="GO:1903457">
    <property type="term" value="P:lactate catabolic process"/>
    <property type="evidence" value="ECO:0007669"/>
    <property type="project" value="TreeGrafter"/>
</dbReference>
<keyword evidence="3" id="KW-0285">Flavoprotein</keyword>
<evidence type="ECO:0000256" key="11">
    <source>
        <dbReference type="ARBA" id="ARBA00060924"/>
    </source>
</evidence>
<gene>
    <name evidence="15" type="ORF">FCS21_11190</name>
</gene>
<dbReference type="PANTHER" id="PTHR11748:SF119">
    <property type="entry name" value="D-2-HYDROXYGLUTARATE DEHYDROGENASE"/>
    <property type="match status" value="1"/>
</dbReference>
<dbReference type="EC" id="1.1.99.39" evidence="9"/>
<dbReference type="PANTHER" id="PTHR11748">
    <property type="entry name" value="D-LACTATE DEHYDROGENASE"/>
    <property type="match status" value="1"/>
</dbReference>
<dbReference type="GO" id="GO:0051990">
    <property type="term" value="F:(R)-2-hydroxyglutarate dehydrogenase activity"/>
    <property type="evidence" value="ECO:0007669"/>
    <property type="project" value="UniProtKB-EC"/>
</dbReference>
<evidence type="ECO:0000256" key="3">
    <source>
        <dbReference type="ARBA" id="ARBA00022630"/>
    </source>
</evidence>
<dbReference type="InterPro" id="IPR006094">
    <property type="entry name" value="Oxid_FAD_bind_N"/>
</dbReference>
<dbReference type="InterPro" id="IPR016166">
    <property type="entry name" value="FAD-bd_PCMH"/>
</dbReference>
<dbReference type="GO" id="GO:0008720">
    <property type="term" value="F:D-lactate dehydrogenase (NAD+) activity"/>
    <property type="evidence" value="ECO:0007669"/>
    <property type="project" value="TreeGrafter"/>
</dbReference>
<dbReference type="PROSITE" id="PS51387">
    <property type="entry name" value="FAD_PCMH"/>
    <property type="match status" value="1"/>
</dbReference>
<name>A0A8H2JNQ1_9GAMM</name>
<accession>A0A8H2JNQ1</accession>
<evidence type="ECO:0000256" key="9">
    <source>
        <dbReference type="ARBA" id="ARBA00039003"/>
    </source>
</evidence>
<proteinExistence type="inferred from homology"/>
<dbReference type="InterPro" id="IPR004113">
    <property type="entry name" value="FAD-bd_oxidored_4_C"/>
</dbReference>
<dbReference type="GO" id="GO:0051539">
    <property type="term" value="F:4 iron, 4 sulfur cluster binding"/>
    <property type="evidence" value="ECO:0007669"/>
    <property type="project" value="UniProtKB-KW"/>
</dbReference>
<keyword evidence="4" id="KW-0479">Metal-binding</keyword>
<dbReference type="GO" id="GO:0046872">
    <property type="term" value="F:metal ion binding"/>
    <property type="evidence" value="ECO:0007669"/>
    <property type="project" value="UniProtKB-KW"/>
</dbReference>
<keyword evidence="6" id="KW-0560">Oxidoreductase</keyword>
<reference evidence="15 16" key="1">
    <citation type="submission" date="2019-05" db="EMBL/GenBank/DDBJ databases">
        <title>Colwellia ponticola sp. nov., isolated from seawater.</title>
        <authorList>
            <person name="Yoon J.-H."/>
        </authorList>
    </citation>
    <scope>NUCLEOTIDE SEQUENCE [LARGE SCALE GENOMIC DNA]</scope>
    <source>
        <strain evidence="15 16">OISW-25</strain>
    </source>
</reference>
<evidence type="ECO:0000256" key="4">
    <source>
        <dbReference type="ARBA" id="ARBA00022723"/>
    </source>
</evidence>
<evidence type="ECO:0000259" key="13">
    <source>
        <dbReference type="PROSITE" id="PS51379"/>
    </source>
</evidence>
<dbReference type="InterPro" id="IPR017900">
    <property type="entry name" value="4Fe4S_Fe_S_CS"/>
</dbReference>
<dbReference type="InterPro" id="IPR017896">
    <property type="entry name" value="4Fe4S_Fe-S-bd"/>
</dbReference>
<comment type="cofactor">
    <cofactor evidence="1">
        <name>FAD</name>
        <dbReference type="ChEBI" id="CHEBI:57692"/>
    </cofactor>
</comment>